<dbReference type="Proteomes" id="UP000807785">
    <property type="component" value="Unassembled WGS sequence"/>
</dbReference>
<dbReference type="Pfam" id="PF00072">
    <property type="entry name" value="Response_reg"/>
    <property type="match status" value="2"/>
</dbReference>
<keyword evidence="11 21" id="KW-1133">Transmembrane helix</keyword>
<dbReference type="CDD" id="cd06225">
    <property type="entry name" value="HAMP"/>
    <property type="match status" value="1"/>
</dbReference>
<feature type="modified residue" description="Phosphohistidine" evidence="18">
    <location>
        <position position="860"/>
    </location>
</feature>
<feature type="domain" description="Histidine kinase" evidence="22">
    <location>
        <begin position="278"/>
        <end position="498"/>
    </location>
</feature>
<dbReference type="InterPro" id="IPR033417">
    <property type="entry name" value="CHASE8"/>
</dbReference>
<dbReference type="GO" id="GO:0005524">
    <property type="term" value="F:ATP binding"/>
    <property type="evidence" value="ECO:0007669"/>
    <property type="project" value="UniProtKB-KW"/>
</dbReference>
<dbReference type="InterPro" id="IPR003660">
    <property type="entry name" value="HAMP_dom"/>
</dbReference>
<keyword evidence="12" id="KW-0902">Two-component regulatory system</keyword>
<dbReference type="FunFam" id="3.30.565.10:FF:000010">
    <property type="entry name" value="Sensor histidine kinase RcsC"/>
    <property type="match status" value="1"/>
</dbReference>
<dbReference type="EMBL" id="JADJEV010000005">
    <property type="protein sequence ID" value="MBK6975215.1"/>
    <property type="molecule type" value="Genomic_DNA"/>
</dbReference>
<dbReference type="InterPro" id="IPR001789">
    <property type="entry name" value="Sig_transdc_resp-reg_receiver"/>
</dbReference>
<evidence type="ECO:0000256" key="2">
    <source>
        <dbReference type="ARBA" id="ARBA00004651"/>
    </source>
</evidence>
<dbReference type="SMART" id="SM00073">
    <property type="entry name" value="HPT"/>
    <property type="match status" value="1"/>
</dbReference>
<dbReference type="Gene3D" id="6.10.340.10">
    <property type="match status" value="1"/>
</dbReference>
<evidence type="ECO:0000256" key="19">
    <source>
        <dbReference type="PROSITE-ProRule" id="PRU00169"/>
    </source>
</evidence>
<evidence type="ECO:0000313" key="27">
    <source>
        <dbReference type="Proteomes" id="UP000807785"/>
    </source>
</evidence>
<dbReference type="InterPro" id="IPR008207">
    <property type="entry name" value="Sig_transdc_His_kin_Hpt_dom"/>
</dbReference>
<evidence type="ECO:0000313" key="26">
    <source>
        <dbReference type="EMBL" id="MBK6975215.1"/>
    </source>
</evidence>
<comment type="caution">
    <text evidence="26">The sequence shown here is derived from an EMBL/GenBank/DDBJ whole genome shotgun (WGS) entry which is preliminary data.</text>
</comment>
<evidence type="ECO:0000259" key="24">
    <source>
        <dbReference type="PROSITE" id="PS50885"/>
    </source>
</evidence>
<keyword evidence="5 19" id="KW-0597">Phosphoprotein</keyword>
<dbReference type="Gene3D" id="1.10.287.130">
    <property type="match status" value="1"/>
</dbReference>
<dbReference type="PROSITE" id="PS50894">
    <property type="entry name" value="HPT"/>
    <property type="match status" value="1"/>
</dbReference>
<proteinExistence type="predicted"/>
<dbReference type="SUPFAM" id="SSF52172">
    <property type="entry name" value="CheY-like"/>
    <property type="match status" value="2"/>
</dbReference>
<dbReference type="FunFam" id="1.10.287.130:FF:000002">
    <property type="entry name" value="Two-component osmosensing histidine kinase"/>
    <property type="match status" value="1"/>
</dbReference>
<dbReference type="GO" id="GO:0000155">
    <property type="term" value="F:phosphorelay sensor kinase activity"/>
    <property type="evidence" value="ECO:0007669"/>
    <property type="project" value="InterPro"/>
</dbReference>
<dbReference type="PROSITE" id="PS50885">
    <property type="entry name" value="HAMP"/>
    <property type="match status" value="1"/>
</dbReference>
<dbReference type="InterPro" id="IPR036890">
    <property type="entry name" value="HATPase_C_sf"/>
</dbReference>
<dbReference type="PROSITE" id="PS50110">
    <property type="entry name" value="RESPONSE_REGULATORY"/>
    <property type="match status" value="2"/>
</dbReference>
<evidence type="ECO:0000256" key="18">
    <source>
        <dbReference type="PROSITE-ProRule" id="PRU00110"/>
    </source>
</evidence>
<dbReference type="SMART" id="SM00388">
    <property type="entry name" value="HisKA"/>
    <property type="match status" value="1"/>
</dbReference>
<reference evidence="26" key="1">
    <citation type="submission" date="2020-10" db="EMBL/GenBank/DDBJ databases">
        <title>Connecting structure to function with the recovery of over 1000 high-quality activated sludge metagenome-assembled genomes encoding full-length rRNA genes using long-read sequencing.</title>
        <authorList>
            <person name="Singleton C.M."/>
            <person name="Petriglieri F."/>
            <person name="Kristensen J.M."/>
            <person name="Kirkegaard R.H."/>
            <person name="Michaelsen T.Y."/>
            <person name="Andersen M.H."/>
            <person name="Karst S.M."/>
            <person name="Dueholm M.S."/>
            <person name="Nielsen P.H."/>
            <person name="Albertsen M."/>
        </authorList>
    </citation>
    <scope>NUCLEOTIDE SEQUENCE</scope>
    <source>
        <strain evidence="26">Bjer_18-Q3-R1-45_BAT3C.347</strain>
    </source>
</reference>
<dbReference type="GO" id="GO:0005886">
    <property type="term" value="C:plasma membrane"/>
    <property type="evidence" value="ECO:0007669"/>
    <property type="project" value="UniProtKB-SubCell"/>
</dbReference>
<dbReference type="CDD" id="cd00082">
    <property type="entry name" value="HisKA"/>
    <property type="match status" value="1"/>
</dbReference>
<dbReference type="Pfam" id="PF02518">
    <property type="entry name" value="HATPase_c"/>
    <property type="match status" value="1"/>
</dbReference>
<evidence type="ECO:0000256" key="3">
    <source>
        <dbReference type="ARBA" id="ARBA00012438"/>
    </source>
</evidence>
<feature type="domain" description="Response regulatory" evidence="23">
    <location>
        <begin position="516"/>
        <end position="637"/>
    </location>
</feature>
<feature type="transmembrane region" description="Helical" evidence="21">
    <location>
        <begin position="12"/>
        <end position="32"/>
    </location>
</feature>
<dbReference type="InterPro" id="IPR003661">
    <property type="entry name" value="HisK_dim/P_dom"/>
</dbReference>
<dbReference type="Gene3D" id="3.40.50.2300">
    <property type="match status" value="2"/>
</dbReference>
<keyword evidence="13 21" id="KW-0472">Membrane</keyword>
<evidence type="ECO:0000259" key="22">
    <source>
        <dbReference type="PROSITE" id="PS50109"/>
    </source>
</evidence>
<feature type="domain" description="HPt" evidence="25">
    <location>
        <begin position="821"/>
        <end position="919"/>
    </location>
</feature>
<feature type="modified residue" description="4-aspartylphosphate" evidence="19">
    <location>
        <position position="710"/>
    </location>
</feature>
<protein>
    <recommendedName>
        <fullName evidence="16">Sensory/regulatory protein RpfC</fullName>
        <ecNumber evidence="3">2.7.13.3</ecNumber>
    </recommendedName>
    <alternativeName>
        <fullName evidence="17">Virulence sensor protein BvgS</fullName>
    </alternativeName>
</protein>
<evidence type="ECO:0000256" key="9">
    <source>
        <dbReference type="ARBA" id="ARBA00022777"/>
    </source>
</evidence>
<dbReference type="SMART" id="SM00304">
    <property type="entry name" value="HAMP"/>
    <property type="match status" value="1"/>
</dbReference>
<dbReference type="PANTHER" id="PTHR45339:SF1">
    <property type="entry name" value="HYBRID SIGNAL TRANSDUCTION HISTIDINE KINASE J"/>
    <property type="match status" value="1"/>
</dbReference>
<evidence type="ECO:0000256" key="20">
    <source>
        <dbReference type="SAM" id="Coils"/>
    </source>
</evidence>
<dbReference type="InterPro" id="IPR005467">
    <property type="entry name" value="His_kinase_dom"/>
</dbReference>
<dbReference type="InterPro" id="IPR036641">
    <property type="entry name" value="HPT_dom_sf"/>
</dbReference>
<dbReference type="SUPFAM" id="SSF47384">
    <property type="entry name" value="Homodimeric domain of signal transducing histidine kinase"/>
    <property type="match status" value="1"/>
</dbReference>
<keyword evidence="20" id="KW-0175">Coiled coil</keyword>
<evidence type="ECO:0000256" key="11">
    <source>
        <dbReference type="ARBA" id="ARBA00022989"/>
    </source>
</evidence>
<comment type="subunit">
    <text evidence="15">At low DSF concentrations, interacts with RpfF.</text>
</comment>
<keyword evidence="6" id="KW-0808">Transferase</keyword>
<evidence type="ECO:0000256" key="15">
    <source>
        <dbReference type="ARBA" id="ARBA00064003"/>
    </source>
</evidence>
<dbReference type="Pfam" id="PF01627">
    <property type="entry name" value="Hpt"/>
    <property type="match status" value="1"/>
</dbReference>
<organism evidence="26 27">
    <name type="scientific">Candidatus Methylophosphatis roskildensis</name>
    <dbReference type="NCBI Taxonomy" id="2899263"/>
    <lineage>
        <taxon>Bacteria</taxon>
        <taxon>Pseudomonadati</taxon>
        <taxon>Pseudomonadota</taxon>
        <taxon>Betaproteobacteria</taxon>
        <taxon>Nitrosomonadales</taxon>
        <taxon>Sterolibacteriaceae</taxon>
        <taxon>Candidatus Methylophosphatis</taxon>
    </lineage>
</organism>
<evidence type="ECO:0000256" key="7">
    <source>
        <dbReference type="ARBA" id="ARBA00022692"/>
    </source>
</evidence>
<sequence>MFSIGKLSLQKKLTAIVVAATLVGLSVSYLIASISQLDVQRKLTLSQLEGYAEIIGANSAAAISFNDRPAGEKTLSSLRNRSDIVAAWISLPDGRLFAAYPNADPAAQTLRPPAADHLQLQDIGFAREITVSHPIFEDHETVGYLTLRVDLSAMWGNLLRQFAMSGAGTLFAFCLAYLFSRRLRSEVATPIIELATAARIVASEKRYDMRVTHRSQDEVGELVSGFNEMLAQIEARDRELAEHRSHLEEQVVQRTVELQSAKDQAESANRAKTQFLANMSHEIRTPMNGVLGMTDLLLETELAEKQRRFAKTLRVSAESLLYIINDLLDFSKIEAGKLELEQVEFRPLLLVEEVAVLFAERAQAKGLELVLSVDPAVPASAIGDPYRIKQILSNLISNSIKFTQTGEIEIFLDLESSGVAERLRFRVRDTGVGVSESGRDRLFKAFSQADSSTTRKYGGTGLGLMIAKQLAEMMGGEIGFESTDGAGSTFWCTVALQPGCSRPECEQLVPQLRGLRAMVVDTNPTARRAMVVRLQRLGFVVESAPSGNTALETMRHARDTDRKFDLCFVSARLANSTGLPTVEAIRREELIEPAHLVVMVPLAARVEASNWQAVADLQFISKPVLSAELCGVISSALAGRLHQDEPVHRQAAQAGNPLGLSILLAEDHPVNAGIAGAMLSNIGCDHVWVQNGAQAIDALQMQHFDIVLMDCQMPEVDGFTATARIREQERSRGVARRIPIIALTANAMQGDRERCIAAGMSDYLAKPFTKAQLRTVLERQLGEQERPIESAGLDTLFDTPVGAAVFDRGILRDVPGVESGDSALGQRIVALFNRETDKLLEQIEAALVADDSAAISAIAHKIKSSSAAVGAIRLAQLAERLEVAGREQRAIGNGPGLVRELASAYREALAALNQFLTGAVSHETAC</sequence>
<dbReference type="InterPro" id="IPR003594">
    <property type="entry name" value="HATPase_dom"/>
</dbReference>
<dbReference type="PROSITE" id="PS50109">
    <property type="entry name" value="HIS_KIN"/>
    <property type="match status" value="1"/>
</dbReference>
<dbReference type="SUPFAM" id="SSF47226">
    <property type="entry name" value="Histidine-containing phosphotransfer domain, HPT domain"/>
    <property type="match status" value="1"/>
</dbReference>
<evidence type="ECO:0000259" key="23">
    <source>
        <dbReference type="PROSITE" id="PS50110"/>
    </source>
</evidence>
<dbReference type="CDD" id="cd17546">
    <property type="entry name" value="REC_hyHK_CKI1_RcsC-like"/>
    <property type="match status" value="1"/>
</dbReference>
<dbReference type="Pfam" id="PF00512">
    <property type="entry name" value="HisKA"/>
    <property type="match status" value="1"/>
</dbReference>
<dbReference type="InterPro" id="IPR011006">
    <property type="entry name" value="CheY-like_superfamily"/>
</dbReference>
<comment type="caution">
    <text evidence="19">Lacks conserved residue(s) required for the propagation of feature annotation.</text>
</comment>
<dbReference type="InterPro" id="IPR036097">
    <property type="entry name" value="HisK_dim/P_sf"/>
</dbReference>
<evidence type="ECO:0000256" key="8">
    <source>
        <dbReference type="ARBA" id="ARBA00022741"/>
    </source>
</evidence>
<dbReference type="Gene3D" id="3.30.565.10">
    <property type="entry name" value="Histidine kinase-like ATPase, C-terminal domain"/>
    <property type="match status" value="1"/>
</dbReference>
<dbReference type="AlphaFoldDB" id="A0A9D7E9B9"/>
<dbReference type="Pfam" id="PF17152">
    <property type="entry name" value="CHASE8"/>
    <property type="match status" value="1"/>
</dbReference>
<comment type="catalytic activity">
    <reaction evidence="1">
        <text>ATP + protein L-histidine = ADP + protein N-phospho-L-histidine.</text>
        <dbReference type="EC" id="2.7.13.3"/>
    </reaction>
</comment>
<dbReference type="SMART" id="SM00387">
    <property type="entry name" value="HATPase_c"/>
    <property type="match status" value="1"/>
</dbReference>
<evidence type="ECO:0000256" key="21">
    <source>
        <dbReference type="SAM" id="Phobius"/>
    </source>
</evidence>
<dbReference type="SUPFAM" id="SSF158472">
    <property type="entry name" value="HAMP domain-like"/>
    <property type="match status" value="1"/>
</dbReference>
<dbReference type="CDD" id="cd16922">
    <property type="entry name" value="HATPase_EvgS-ArcB-TorS-like"/>
    <property type="match status" value="1"/>
</dbReference>
<feature type="domain" description="HAMP" evidence="24">
    <location>
        <begin position="185"/>
        <end position="238"/>
    </location>
</feature>
<comment type="function">
    <text evidence="14">Member of the two-component regulatory system BvgS/BvgA. Phosphorylates BvgA via a four-step phosphorelay in response to environmental signals.</text>
</comment>
<evidence type="ECO:0000256" key="6">
    <source>
        <dbReference type="ARBA" id="ARBA00022679"/>
    </source>
</evidence>
<evidence type="ECO:0000256" key="17">
    <source>
        <dbReference type="ARBA" id="ARBA00070152"/>
    </source>
</evidence>
<evidence type="ECO:0000256" key="5">
    <source>
        <dbReference type="ARBA" id="ARBA00022553"/>
    </source>
</evidence>
<dbReference type="PANTHER" id="PTHR45339">
    <property type="entry name" value="HYBRID SIGNAL TRANSDUCTION HISTIDINE KINASE J"/>
    <property type="match status" value="1"/>
</dbReference>
<evidence type="ECO:0000256" key="16">
    <source>
        <dbReference type="ARBA" id="ARBA00068150"/>
    </source>
</evidence>
<accession>A0A9D7E9B9</accession>
<evidence type="ECO:0000256" key="1">
    <source>
        <dbReference type="ARBA" id="ARBA00000085"/>
    </source>
</evidence>
<dbReference type="PRINTS" id="PR00344">
    <property type="entry name" value="BCTRLSENSOR"/>
</dbReference>
<dbReference type="SUPFAM" id="SSF55874">
    <property type="entry name" value="ATPase domain of HSP90 chaperone/DNA topoisomerase II/histidine kinase"/>
    <property type="match status" value="1"/>
</dbReference>
<keyword evidence="7 21" id="KW-0812">Transmembrane</keyword>
<evidence type="ECO:0000256" key="14">
    <source>
        <dbReference type="ARBA" id="ARBA00058004"/>
    </source>
</evidence>
<feature type="coiled-coil region" evidence="20">
    <location>
        <begin position="230"/>
        <end position="278"/>
    </location>
</feature>
<evidence type="ECO:0000256" key="12">
    <source>
        <dbReference type="ARBA" id="ARBA00023012"/>
    </source>
</evidence>
<dbReference type="SMART" id="SM00448">
    <property type="entry name" value="REC"/>
    <property type="match status" value="2"/>
</dbReference>
<comment type="subcellular location">
    <subcellularLocation>
        <location evidence="2">Cell membrane</location>
        <topology evidence="2">Multi-pass membrane protein</topology>
    </subcellularLocation>
</comment>
<name>A0A9D7E9B9_9PROT</name>
<evidence type="ECO:0000256" key="4">
    <source>
        <dbReference type="ARBA" id="ARBA00022475"/>
    </source>
</evidence>
<dbReference type="Pfam" id="PF00672">
    <property type="entry name" value="HAMP"/>
    <property type="match status" value="1"/>
</dbReference>
<keyword evidence="10" id="KW-0067">ATP-binding</keyword>
<dbReference type="InterPro" id="IPR004358">
    <property type="entry name" value="Sig_transdc_His_kin-like_C"/>
</dbReference>
<keyword evidence="9" id="KW-0418">Kinase</keyword>
<dbReference type="CDD" id="cd00156">
    <property type="entry name" value="REC"/>
    <property type="match status" value="1"/>
</dbReference>
<gene>
    <name evidence="26" type="ORF">IPH26_20495</name>
</gene>
<evidence type="ECO:0000259" key="25">
    <source>
        <dbReference type="PROSITE" id="PS50894"/>
    </source>
</evidence>
<keyword evidence="4" id="KW-1003">Cell membrane</keyword>
<dbReference type="Gene3D" id="1.20.120.160">
    <property type="entry name" value="HPT domain"/>
    <property type="match status" value="1"/>
</dbReference>
<feature type="domain" description="Response regulatory" evidence="23">
    <location>
        <begin position="661"/>
        <end position="781"/>
    </location>
</feature>
<dbReference type="EC" id="2.7.13.3" evidence="3"/>
<evidence type="ECO:0000256" key="13">
    <source>
        <dbReference type="ARBA" id="ARBA00023136"/>
    </source>
</evidence>
<keyword evidence="8" id="KW-0547">Nucleotide-binding</keyword>
<evidence type="ECO:0000256" key="10">
    <source>
        <dbReference type="ARBA" id="ARBA00022840"/>
    </source>
</evidence>